<keyword evidence="3" id="KW-1185">Reference proteome</keyword>
<evidence type="ECO:0000313" key="3">
    <source>
        <dbReference type="Proteomes" id="UP001066276"/>
    </source>
</evidence>
<dbReference type="AlphaFoldDB" id="A0AAV7L6L3"/>
<organism evidence="2 3">
    <name type="scientific">Pleurodeles waltl</name>
    <name type="common">Iberian ribbed newt</name>
    <dbReference type="NCBI Taxonomy" id="8319"/>
    <lineage>
        <taxon>Eukaryota</taxon>
        <taxon>Metazoa</taxon>
        <taxon>Chordata</taxon>
        <taxon>Craniata</taxon>
        <taxon>Vertebrata</taxon>
        <taxon>Euteleostomi</taxon>
        <taxon>Amphibia</taxon>
        <taxon>Batrachia</taxon>
        <taxon>Caudata</taxon>
        <taxon>Salamandroidea</taxon>
        <taxon>Salamandridae</taxon>
        <taxon>Pleurodelinae</taxon>
        <taxon>Pleurodeles</taxon>
    </lineage>
</organism>
<dbReference type="Proteomes" id="UP001066276">
    <property type="component" value="Chromosome 11"/>
</dbReference>
<feature type="compositionally biased region" description="Basic and acidic residues" evidence="1">
    <location>
        <begin position="212"/>
        <end position="227"/>
    </location>
</feature>
<evidence type="ECO:0000313" key="2">
    <source>
        <dbReference type="EMBL" id="KAJ1087286.1"/>
    </source>
</evidence>
<protein>
    <submittedName>
        <fullName evidence="2">Uncharacterized protein</fullName>
    </submittedName>
</protein>
<accession>A0AAV7L6L3</accession>
<sequence>MAQQEAGPTLHRYASPGRTPERGPHALPISTSSSSASNARSGTSTVGLRDDDPGAAQQEAPELFLCLVPGVRPALSTQPHGCSTIFRLCILSEGSPRQCRLRLYYHKKETSTYSKVFSMKQPEILPRFNSEIKEKGTEFFKAAWPVSRVPPRKEHAEKVAVLFGETSRRTLARSEKPFHPQHLKTPLFFPVLRSESGERRRPAPATESSPMSDHRSAGKSCHDPGGT</sequence>
<feature type="region of interest" description="Disordered" evidence="1">
    <location>
        <begin position="1"/>
        <end position="54"/>
    </location>
</feature>
<comment type="caution">
    <text evidence="2">The sequence shown here is derived from an EMBL/GenBank/DDBJ whole genome shotgun (WGS) entry which is preliminary data.</text>
</comment>
<evidence type="ECO:0000256" key="1">
    <source>
        <dbReference type="SAM" id="MobiDB-lite"/>
    </source>
</evidence>
<reference evidence="2" key="1">
    <citation type="journal article" date="2022" name="bioRxiv">
        <title>Sequencing and chromosome-scale assembly of the giantPleurodeles waltlgenome.</title>
        <authorList>
            <person name="Brown T."/>
            <person name="Elewa A."/>
            <person name="Iarovenko S."/>
            <person name="Subramanian E."/>
            <person name="Araus A.J."/>
            <person name="Petzold A."/>
            <person name="Susuki M."/>
            <person name="Suzuki K.-i.T."/>
            <person name="Hayashi T."/>
            <person name="Toyoda A."/>
            <person name="Oliveira C."/>
            <person name="Osipova E."/>
            <person name="Leigh N.D."/>
            <person name="Simon A."/>
            <person name="Yun M.H."/>
        </authorList>
    </citation>
    <scope>NUCLEOTIDE SEQUENCE</scope>
    <source>
        <strain evidence="2">20211129_DDA</strain>
        <tissue evidence="2">Liver</tissue>
    </source>
</reference>
<gene>
    <name evidence="2" type="ORF">NDU88_000466</name>
</gene>
<dbReference type="EMBL" id="JANPWB010000015">
    <property type="protein sequence ID" value="KAJ1087286.1"/>
    <property type="molecule type" value="Genomic_DNA"/>
</dbReference>
<feature type="region of interest" description="Disordered" evidence="1">
    <location>
        <begin position="172"/>
        <end position="227"/>
    </location>
</feature>
<proteinExistence type="predicted"/>
<feature type="compositionally biased region" description="Low complexity" evidence="1">
    <location>
        <begin position="30"/>
        <end position="45"/>
    </location>
</feature>
<name>A0AAV7L6L3_PLEWA</name>